<dbReference type="SUPFAM" id="SSF53474">
    <property type="entry name" value="alpha/beta-Hydrolases"/>
    <property type="match status" value="1"/>
</dbReference>
<organism evidence="2 3">
    <name type="scientific">Paractinoplanes aksuensis</name>
    <dbReference type="NCBI Taxonomy" id="2939490"/>
    <lineage>
        <taxon>Bacteria</taxon>
        <taxon>Bacillati</taxon>
        <taxon>Actinomycetota</taxon>
        <taxon>Actinomycetes</taxon>
        <taxon>Micromonosporales</taxon>
        <taxon>Micromonosporaceae</taxon>
        <taxon>Paractinoplanes</taxon>
    </lineage>
</organism>
<dbReference type="InterPro" id="IPR029058">
    <property type="entry name" value="AB_hydrolase_fold"/>
</dbReference>
<feature type="compositionally biased region" description="Basic and acidic residues" evidence="1">
    <location>
        <begin position="69"/>
        <end position="79"/>
    </location>
</feature>
<protein>
    <submittedName>
        <fullName evidence="2">Uncharacterized protein</fullName>
    </submittedName>
</protein>
<feature type="region of interest" description="Disordered" evidence="1">
    <location>
        <begin position="68"/>
        <end position="96"/>
    </location>
</feature>
<evidence type="ECO:0000313" key="2">
    <source>
        <dbReference type="EMBL" id="MCO8277016.1"/>
    </source>
</evidence>
<dbReference type="Proteomes" id="UP001523369">
    <property type="component" value="Unassembled WGS sequence"/>
</dbReference>
<comment type="caution">
    <text evidence="2">The sequence shown here is derived from an EMBL/GenBank/DDBJ whole genome shotgun (WGS) entry which is preliminary data.</text>
</comment>
<evidence type="ECO:0000256" key="1">
    <source>
        <dbReference type="SAM" id="MobiDB-lite"/>
    </source>
</evidence>
<accession>A0ABT1E5D4</accession>
<gene>
    <name evidence="2" type="ORF">M1L60_41205</name>
</gene>
<proteinExistence type="predicted"/>
<sequence>MRAPITERPCWLAELPVSALHAAAFGKLVILGGWESEPPGYRPGMAAVMRAVCTSVADRIGARLAEVPGTRHEPHREQPEAFNHPLSTFWSKHEAP</sequence>
<keyword evidence="3" id="KW-1185">Reference proteome</keyword>
<name>A0ABT1E5D4_9ACTN</name>
<evidence type="ECO:0000313" key="3">
    <source>
        <dbReference type="Proteomes" id="UP001523369"/>
    </source>
</evidence>
<dbReference type="RefSeq" id="WP_253243027.1">
    <property type="nucleotide sequence ID" value="NZ_JAMYJR010000052.1"/>
</dbReference>
<dbReference type="EMBL" id="JAMYJR010000052">
    <property type="protein sequence ID" value="MCO8277016.1"/>
    <property type="molecule type" value="Genomic_DNA"/>
</dbReference>
<dbReference type="Gene3D" id="3.40.50.1820">
    <property type="entry name" value="alpha/beta hydrolase"/>
    <property type="match status" value="1"/>
</dbReference>
<reference evidence="2 3" key="1">
    <citation type="submission" date="2022-06" db="EMBL/GenBank/DDBJ databases">
        <title>New Species of the Genus Actinoplanes, ActinopZanes ferrugineus.</title>
        <authorList>
            <person name="Ding P."/>
        </authorList>
    </citation>
    <scope>NUCLEOTIDE SEQUENCE [LARGE SCALE GENOMIC DNA]</scope>
    <source>
        <strain evidence="2 3">TRM88003</strain>
    </source>
</reference>